<proteinExistence type="predicted"/>
<sequence length="76" mass="8619">MSRAVRSCRFADVGEPPERVLDPFAIVTIILNPSRRHNNRSSKKTEGWGRMPSRGLPPPGAMRETFYHSERGELLV</sequence>
<feature type="compositionally biased region" description="Basic and acidic residues" evidence="1">
    <location>
        <begin position="65"/>
        <end position="76"/>
    </location>
</feature>
<dbReference type="AlphaFoldDB" id="A0A5B0P6Z2"/>
<dbReference type="EMBL" id="VSWC01000067">
    <property type="protein sequence ID" value="KAA1096414.1"/>
    <property type="molecule type" value="Genomic_DNA"/>
</dbReference>
<evidence type="ECO:0000313" key="3">
    <source>
        <dbReference type="Proteomes" id="UP000324748"/>
    </source>
</evidence>
<protein>
    <submittedName>
        <fullName evidence="2">Uncharacterized protein</fullName>
    </submittedName>
</protein>
<gene>
    <name evidence="2" type="ORF">PGT21_016254</name>
</gene>
<organism evidence="2 3">
    <name type="scientific">Puccinia graminis f. sp. tritici</name>
    <dbReference type="NCBI Taxonomy" id="56615"/>
    <lineage>
        <taxon>Eukaryota</taxon>
        <taxon>Fungi</taxon>
        <taxon>Dikarya</taxon>
        <taxon>Basidiomycota</taxon>
        <taxon>Pucciniomycotina</taxon>
        <taxon>Pucciniomycetes</taxon>
        <taxon>Pucciniales</taxon>
        <taxon>Pucciniaceae</taxon>
        <taxon>Puccinia</taxon>
    </lineage>
</organism>
<accession>A0A5B0P6Z2</accession>
<dbReference type="Proteomes" id="UP000324748">
    <property type="component" value="Unassembled WGS sequence"/>
</dbReference>
<evidence type="ECO:0000313" key="2">
    <source>
        <dbReference type="EMBL" id="KAA1096414.1"/>
    </source>
</evidence>
<reference evidence="2 3" key="1">
    <citation type="submission" date="2019-05" db="EMBL/GenBank/DDBJ databases">
        <title>Emergence of the Ug99 lineage of the wheat stem rust pathogen through somatic hybridization.</title>
        <authorList>
            <person name="Li F."/>
            <person name="Upadhyaya N.M."/>
            <person name="Sperschneider J."/>
            <person name="Matny O."/>
            <person name="Nguyen-Phuc H."/>
            <person name="Mago R."/>
            <person name="Raley C."/>
            <person name="Miller M.E."/>
            <person name="Silverstein K.A.T."/>
            <person name="Henningsen E."/>
            <person name="Hirsch C.D."/>
            <person name="Visser B."/>
            <person name="Pretorius Z.A."/>
            <person name="Steffenson B.J."/>
            <person name="Schwessinger B."/>
            <person name="Dodds P.N."/>
            <person name="Figueroa M."/>
        </authorList>
    </citation>
    <scope>NUCLEOTIDE SEQUENCE [LARGE SCALE GENOMIC DNA]</scope>
    <source>
        <strain evidence="2">21-0</strain>
    </source>
</reference>
<feature type="region of interest" description="Disordered" evidence="1">
    <location>
        <begin position="35"/>
        <end position="76"/>
    </location>
</feature>
<evidence type="ECO:0000256" key="1">
    <source>
        <dbReference type="SAM" id="MobiDB-lite"/>
    </source>
</evidence>
<comment type="caution">
    <text evidence="2">The sequence shown here is derived from an EMBL/GenBank/DDBJ whole genome shotgun (WGS) entry which is preliminary data.</text>
</comment>
<name>A0A5B0P6Z2_PUCGR</name>
<keyword evidence="3" id="KW-1185">Reference proteome</keyword>